<dbReference type="PANTHER" id="PTHR33254:SF4">
    <property type="entry name" value="4-HYDROXY-4-METHYL-2-OXOGLUTARATE ALDOLASE 3-RELATED"/>
    <property type="match status" value="1"/>
</dbReference>
<dbReference type="InterPro" id="IPR005493">
    <property type="entry name" value="RraA/RraA-like"/>
</dbReference>
<proteinExistence type="predicted"/>
<dbReference type="Proteomes" id="UP000509626">
    <property type="component" value="Chromosome"/>
</dbReference>
<dbReference type="InterPro" id="IPR036704">
    <property type="entry name" value="RraA/RraA-like_sf"/>
</dbReference>
<dbReference type="PANTHER" id="PTHR33254">
    <property type="entry name" value="4-HYDROXY-4-METHYL-2-OXOGLUTARATE ALDOLASE 3-RELATED"/>
    <property type="match status" value="1"/>
</dbReference>
<keyword evidence="2" id="KW-1185">Reference proteome</keyword>
<gene>
    <name evidence="1" type="ORF">HUG12_05125</name>
</gene>
<organism evidence="1 2">
    <name type="scientific">Halorarum salinum</name>
    <dbReference type="NCBI Taxonomy" id="2743089"/>
    <lineage>
        <taxon>Archaea</taxon>
        <taxon>Methanobacteriati</taxon>
        <taxon>Methanobacteriota</taxon>
        <taxon>Stenosarchaea group</taxon>
        <taxon>Halobacteria</taxon>
        <taxon>Halobacteriales</taxon>
        <taxon>Haloferacaceae</taxon>
        <taxon>Halorarum</taxon>
    </lineage>
</organism>
<dbReference type="AlphaFoldDB" id="A0A7D5L912"/>
<accession>A0A7D5L912</accession>
<dbReference type="OrthoDB" id="15246at2157"/>
<dbReference type="NCBIfam" id="NF006731">
    <property type="entry name" value="PRK09262.1"/>
    <property type="match status" value="1"/>
</dbReference>
<dbReference type="RefSeq" id="WP_179267730.1">
    <property type="nucleotide sequence ID" value="NZ_CP058579.1"/>
</dbReference>
<evidence type="ECO:0000313" key="1">
    <source>
        <dbReference type="EMBL" id="QLG61146.1"/>
    </source>
</evidence>
<dbReference type="CDD" id="cd16841">
    <property type="entry name" value="RraA_family"/>
    <property type="match status" value="1"/>
</dbReference>
<reference evidence="1 2" key="1">
    <citation type="submission" date="2020-06" db="EMBL/GenBank/DDBJ databases">
        <title>NJ-3-1, isolated from saline soil.</title>
        <authorList>
            <person name="Cui H.L."/>
            <person name="Shi X."/>
        </authorList>
    </citation>
    <scope>NUCLEOTIDE SEQUENCE [LARGE SCALE GENOMIC DNA]</scope>
    <source>
        <strain evidence="1 2">NJ-3-1</strain>
    </source>
</reference>
<name>A0A7D5L912_9EURY</name>
<dbReference type="Pfam" id="PF03737">
    <property type="entry name" value="RraA-like"/>
    <property type="match status" value="1"/>
</dbReference>
<evidence type="ECO:0000313" key="2">
    <source>
        <dbReference type="Proteomes" id="UP000509626"/>
    </source>
</evidence>
<dbReference type="KEGG" id="halu:HUG12_05125"/>
<sequence>MSDATYTVVEAVERPPESLVEEFRGLASSDVHEAMGKRGAMSPEITPATGNVALCGTAVTVSLPPGDNAGVHLASSIADPGDVLVVEAETDRAATWGELTTRNAMNAGIEGVVSGGNVRDVDGIDELGFAVFSRSVGQNGAVKQRPGSVNVPVGVGGVVVTPGDLVIGDADGVTVVPRERAAAVLEAAREKEAAEAELRRRMDEGEELPDLIGVGDLLEGDDVERVRGPVDYAGNRAEGG</sequence>
<protein>
    <submittedName>
        <fullName evidence="1">4-carboxy-4-hydroxy-2-oxoadipate aldolase/oxaloacetate decarboxylase</fullName>
    </submittedName>
</protein>
<dbReference type="EMBL" id="CP058579">
    <property type="protein sequence ID" value="QLG61146.1"/>
    <property type="molecule type" value="Genomic_DNA"/>
</dbReference>
<dbReference type="SUPFAM" id="SSF89562">
    <property type="entry name" value="RraA-like"/>
    <property type="match status" value="1"/>
</dbReference>
<dbReference type="GeneID" id="56036818"/>
<dbReference type="Gene3D" id="3.50.30.40">
    <property type="entry name" value="Ribonuclease E inhibitor RraA/RraA-like"/>
    <property type="match status" value="1"/>
</dbReference>